<dbReference type="AlphaFoldDB" id="A0A238XE40"/>
<dbReference type="InterPro" id="IPR000843">
    <property type="entry name" value="HTH_LacI"/>
</dbReference>
<feature type="region of interest" description="Disordered" evidence="4">
    <location>
        <begin position="345"/>
        <end position="379"/>
    </location>
</feature>
<feature type="domain" description="HTH lacI-type" evidence="5">
    <location>
        <begin position="14"/>
        <end position="68"/>
    </location>
</feature>
<dbReference type="InterPro" id="IPR046335">
    <property type="entry name" value="LacI/GalR-like_sensor"/>
</dbReference>
<organism evidence="6 7">
    <name type="scientific">Blastococcus mobilis</name>
    <dbReference type="NCBI Taxonomy" id="1938746"/>
    <lineage>
        <taxon>Bacteria</taxon>
        <taxon>Bacillati</taxon>
        <taxon>Actinomycetota</taxon>
        <taxon>Actinomycetes</taxon>
        <taxon>Geodermatophilales</taxon>
        <taxon>Geodermatophilaceae</taxon>
        <taxon>Blastococcus</taxon>
    </lineage>
</organism>
<evidence type="ECO:0000259" key="5">
    <source>
        <dbReference type="PROSITE" id="PS50932"/>
    </source>
</evidence>
<evidence type="ECO:0000256" key="2">
    <source>
        <dbReference type="ARBA" id="ARBA00023125"/>
    </source>
</evidence>
<sequence>MLEHQEEAPVPGKVTIYDVARRAGVAPSTVSRAFSRPGRVNAATAERIRRVAEELGYRVNPLARALSTARTGMIALVVPDIANPFYAEVILGAQATATRAGFTILLADTQESGRIERAALERAMPTVDGILLAGSRMSDSAIRMVSKQKPVVVLNRAVVDVPCVVPDNARGIRGAAEHLAELGHQHITYVAGPEASWADGMRWRSLREVALELHLRVGRIGPFTPDVQGGVRAAEEMGTSPTSAVIAYNDQLAIGLIRGLAARGVRVPQDVSVVGFDNIFAADLITPGLTTVAAPLHTEGATATKHLLAMISGTASRRSEPGAQRVPEQAGQAVVLPVRLVVRGSTAQRSRKRTSPASGTTRVSPSAAKAATSTSAGSR</sequence>
<keyword evidence="1" id="KW-0805">Transcription regulation</keyword>
<evidence type="ECO:0000313" key="6">
    <source>
        <dbReference type="EMBL" id="SNR57207.1"/>
    </source>
</evidence>
<dbReference type="SMART" id="SM00354">
    <property type="entry name" value="HTH_LACI"/>
    <property type="match status" value="1"/>
</dbReference>
<keyword evidence="7" id="KW-1185">Reference proteome</keyword>
<dbReference type="OrthoDB" id="3258243at2"/>
<feature type="compositionally biased region" description="Low complexity" evidence="4">
    <location>
        <begin position="364"/>
        <end position="379"/>
    </location>
</feature>
<gene>
    <name evidence="6" type="ORF">SAMN06272737_11338</name>
</gene>
<keyword evidence="3" id="KW-0804">Transcription</keyword>
<dbReference type="PANTHER" id="PTHR30146:SF147">
    <property type="entry name" value="HTH-TYPE TRANSCRIPTIONAL REGULATOR DEGA"/>
    <property type="match status" value="1"/>
</dbReference>
<dbReference type="GO" id="GO:0000976">
    <property type="term" value="F:transcription cis-regulatory region binding"/>
    <property type="evidence" value="ECO:0007669"/>
    <property type="project" value="TreeGrafter"/>
</dbReference>
<dbReference type="Proteomes" id="UP000198403">
    <property type="component" value="Unassembled WGS sequence"/>
</dbReference>
<dbReference type="InterPro" id="IPR028082">
    <property type="entry name" value="Peripla_BP_I"/>
</dbReference>
<protein>
    <submittedName>
        <fullName evidence="6">Transcriptional regulator, LacI family</fullName>
    </submittedName>
</protein>
<dbReference type="EMBL" id="FZNO01000013">
    <property type="protein sequence ID" value="SNR57207.1"/>
    <property type="molecule type" value="Genomic_DNA"/>
</dbReference>
<accession>A0A238XE40</accession>
<dbReference type="InterPro" id="IPR010982">
    <property type="entry name" value="Lambda_DNA-bd_dom_sf"/>
</dbReference>
<dbReference type="SUPFAM" id="SSF53822">
    <property type="entry name" value="Periplasmic binding protein-like I"/>
    <property type="match status" value="1"/>
</dbReference>
<dbReference type="Pfam" id="PF00356">
    <property type="entry name" value="LacI"/>
    <property type="match status" value="1"/>
</dbReference>
<reference evidence="6 7" key="1">
    <citation type="submission" date="2017-06" db="EMBL/GenBank/DDBJ databases">
        <authorList>
            <person name="Kim H.J."/>
            <person name="Triplett B.A."/>
        </authorList>
    </citation>
    <scope>NUCLEOTIDE SEQUENCE [LARGE SCALE GENOMIC DNA]</scope>
    <source>
        <strain evidence="6 7">DSM 44272</strain>
    </source>
</reference>
<proteinExistence type="predicted"/>
<dbReference type="SUPFAM" id="SSF47413">
    <property type="entry name" value="lambda repressor-like DNA-binding domains"/>
    <property type="match status" value="1"/>
</dbReference>
<dbReference type="CDD" id="cd01392">
    <property type="entry name" value="HTH_LacI"/>
    <property type="match status" value="1"/>
</dbReference>
<dbReference type="Pfam" id="PF13377">
    <property type="entry name" value="Peripla_BP_3"/>
    <property type="match status" value="1"/>
</dbReference>
<dbReference type="RefSeq" id="WP_089337053.1">
    <property type="nucleotide sequence ID" value="NZ_FZNO01000013.1"/>
</dbReference>
<dbReference type="Gene3D" id="3.40.50.2300">
    <property type="match status" value="2"/>
</dbReference>
<evidence type="ECO:0000313" key="7">
    <source>
        <dbReference type="Proteomes" id="UP000198403"/>
    </source>
</evidence>
<dbReference type="PROSITE" id="PS50932">
    <property type="entry name" value="HTH_LACI_2"/>
    <property type="match status" value="1"/>
</dbReference>
<dbReference type="GO" id="GO:0003700">
    <property type="term" value="F:DNA-binding transcription factor activity"/>
    <property type="evidence" value="ECO:0007669"/>
    <property type="project" value="TreeGrafter"/>
</dbReference>
<evidence type="ECO:0000256" key="3">
    <source>
        <dbReference type="ARBA" id="ARBA00023163"/>
    </source>
</evidence>
<keyword evidence="2" id="KW-0238">DNA-binding</keyword>
<dbReference type="CDD" id="cd06267">
    <property type="entry name" value="PBP1_LacI_sugar_binding-like"/>
    <property type="match status" value="1"/>
</dbReference>
<dbReference type="Gene3D" id="1.10.260.40">
    <property type="entry name" value="lambda repressor-like DNA-binding domains"/>
    <property type="match status" value="1"/>
</dbReference>
<dbReference type="PANTHER" id="PTHR30146">
    <property type="entry name" value="LACI-RELATED TRANSCRIPTIONAL REPRESSOR"/>
    <property type="match status" value="1"/>
</dbReference>
<evidence type="ECO:0000256" key="4">
    <source>
        <dbReference type="SAM" id="MobiDB-lite"/>
    </source>
</evidence>
<name>A0A238XE40_9ACTN</name>
<evidence type="ECO:0000256" key="1">
    <source>
        <dbReference type="ARBA" id="ARBA00023015"/>
    </source>
</evidence>